<sequence length="80" mass="9160">MILSHSNANVEHGKGWSMTIMAAGGDLSEYRISKLTKETEKRRKKQRRVKKNDEICRKYSKEKSDLKAKKAKMLAGNSAY</sequence>
<feature type="region of interest" description="Disordered" evidence="1">
    <location>
        <begin position="33"/>
        <end position="56"/>
    </location>
</feature>
<dbReference type="Proteomes" id="UP001159363">
    <property type="component" value="Chromosome 1"/>
</dbReference>
<name>A0ABQ9IG86_9NEOP</name>
<evidence type="ECO:0000313" key="3">
    <source>
        <dbReference type="Proteomes" id="UP001159363"/>
    </source>
</evidence>
<proteinExistence type="predicted"/>
<keyword evidence="3" id="KW-1185">Reference proteome</keyword>
<gene>
    <name evidence="2" type="ORF">PR048_001034</name>
</gene>
<protein>
    <submittedName>
        <fullName evidence="2">Uncharacterized protein</fullName>
    </submittedName>
</protein>
<accession>A0ABQ9IG86</accession>
<evidence type="ECO:0000313" key="2">
    <source>
        <dbReference type="EMBL" id="KAJ8895698.1"/>
    </source>
</evidence>
<evidence type="ECO:0000256" key="1">
    <source>
        <dbReference type="SAM" id="MobiDB-lite"/>
    </source>
</evidence>
<reference evidence="2 3" key="1">
    <citation type="submission" date="2023-02" db="EMBL/GenBank/DDBJ databases">
        <title>LHISI_Scaffold_Assembly.</title>
        <authorList>
            <person name="Stuart O.P."/>
            <person name="Cleave R."/>
            <person name="Magrath M.J.L."/>
            <person name="Mikheyev A.S."/>
        </authorList>
    </citation>
    <scope>NUCLEOTIDE SEQUENCE [LARGE SCALE GENOMIC DNA]</scope>
    <source>
        <strain evidence="2">Daus_M_001</strain>
        <tissue evidence="2">Leg muscle</tissue>
    </source>
</reference>
<dbReference type="EMBL" id="JARBHB010000001">
    <property type="protein sequence ID" value="KAJ8895698.1"/>
    <property type="molecule type" value="Genomic_DNA"/>
</dbReference>
<comment type="caution">
    <text evidence="2">The sequence shown here is derived from an EMBL/GenBank/DDBJ whole genome shotgun (WGS) entry which is preliminary data.</text>
</comment>
<organism evidence="2 3">
    <name type="scientific">Dryococelus australis</name>
    <dbReference type="NCBI Taxonomy" id="614101"/>
    <lineage>
        <taxon>Eukaryota</taxon>
        <taxon>Metazoa</taxon>
        <taxon>Ecdysozoa</taxon>
        <taxon>Arthropoda</taxon>
        <taxon>Hexapoda</taxon>
        <taxon>Insecta</taxon>
        <taxon>Pterygota</taxon>
        <taxon>Neoptera</taxon>
        <taxon>Polyneoptera</taxon>
        <taxon>Phasmatodea</taxon>
        <taxon>Verophasmatodea</taxon>
        <taxon>Anareolatae</taxon>
        <taxon>Phasmatidae</taxon>
        <taxon>Eurycanthinae</taxon>
        <taxon>Dryococelus</taxon>
    </lineage>
</organism>